<organism evidence="1 2">
    <name type="scientific">Elysia crispata</name>
    <name type="common">lettuce slug</name>
    <dbReference type="NCBI Taxonomy" id="231223"/>
    <lineage>
        <taxon>Eukaryota</taxon>
        <taxon>Metazoa</taxon>
        <taxon>Spiralia</taxon>
        <taxon>Lophotrochozoa</taxon>
        <taxon>Mollusca</taxon>
        <taxon>Gastropoda</taxon>
        <taxon>Heterobranchia</taxon>
        <taxon>Euthyneura</taxon>
        <taxon>Panpulmonata</taxon>
        <taxon>Sacoglossa</taxon>
        <taxon>Placobranchoidea</taxon>
        <taxon>Plakobranchidae</taxon>
        <taxon>Elysia</taxon>
    </lineage>
</organism>
<sequence>MNQNRFAQDLSTVVGRGESAGLVSSSAQRKTGATLDVQDNCSSRESNQSFSSHFHRDLDLIISVPVENLSAHQSHVKTQLVNRAAIAYRLQTHEGQRPQCCKHWLSASHVIQNARNIENSKCCNGFLQSSVRGLIPRPPITSVRLSADVRCSGAGQAFWPMFACRHLTRGDKSEVEITYQGLPVFR</sequence>
<evidence type="ECO:0000313" key="2">
    <source>
        <dbReference type="Proteomes" id="UP001283361"/>
    </source>
</evidence>
<dbReference type="EMBL" id="JAWDGP010007919">
    <property type="protein sequence ID" value="KAK3700279.1"/>
    <property type="molecule type" value="Genomic_DNA"/>
</dbReference>
<gene>
    <name evidence="1" type="ORF">RRG08_033556</name>
</gene>
<proteinExistence type="predicted"/>
<protein>
    <submittedName>
        <fullName evidence="1">Uncharacterized protein</fullName>
    </submittedName>
</protein>
<name>A0AAE0XPY5_9GAST</name>
<keyword evidence="2" id="KW-1185">Reference proteome</keyword>
<accession>A0AAE0XPY5</accession>
<comment type="caution">
    <text evidence="1">The sequence shown here is derived from an EMBL/GenBank/DDBJ whole genome shotgun (WGS) entry which is preliminary data.</text>
</comment>
<reference evidence="1" key="1">
    <citation type="journal article" date="2023" name="G3 (Bethesda)">
        <title>A reference genome for the long-term kleptoplast-retaining sea slug Elysia crispata morphotype clarki.</title>
        <authorList>
            <person name="Eastman K.E."/>
            <person name="Pendleton A.L."/>
            <person name="Shaikh M.A."/>
            <person name="Suttiyut T."/>
            <person name="Ogas R."/>
            <person name="Tomko P."/>
            <person name="Gavelis G."/>
            <person name="Widhalm J.R."/>
            <person name="Wisecaver J.H."/>
        </authorList>
    </citation>
    <scope>NUCLEOTIDE SEQUENCE</scope>
    <source>
        <strain evidence="1">ECLA1</strain>
    </source>
</reference>
<dbReference type="Proteomes" id="UP001283361">
    <property type="component" value="Unassembled WGS sequence"/>
</dbReference>
<evidence type="ECO:0000313" key="1">
    <source>
        <dbReference type="EMBL" id="KAK3700279.1"/>
    </source>
</evidence>
<dbReference type="AlphaFoldDB" id="A0AAE0XPY5"/>